<evidence type="ECO:0000313" key="2">
    <source>
        <dbReference type="Proteomes" id="UP000235916"/>
    </source>
</evidence>
<dbReference type="SUPFAM" id="SSF52096">
    <property type="entry name" value="ClpP/crotonase"/>
    <property type="match status" value="1"/>
</dbReference>
<dbReference type="Proteomes" id="UP000235916">
    <property type="component" value="Unassembled WGS sequence"/>
</dbReference>
<dbReference type="AlphaFoldDB" id="A0A2N8L3Y5"/>
<dbReference type="PROSITE" id="PS50096">
    <property type="entry name" value="IQ"/>
    <property type="match status" value="1"/>
</dbReference>
<dbReference type="EMBL" id="POSP01000001">
    <property type="protein sequence ID" value="PND40415.1"/>
    <property type="molecule type" value="Genomic_DNA"/>
</dbReference>
<reference evidence="1 2" key="1">
    <citation type="submission" date="2018-01" db="EMBL/GenBank/DDBJ databases">
        <title>Draft genome sequence of Paucibacter aquatile CR182 isolated from freshwater of the Nakdong River.</title>
        <authorList>
            <person name="Choi A."/>
            <person name="Chung E.J."/>
        </authorList>
    </citation>
    <scope>NUCLEOTIDE SEQUENCE [LARGE SCALE GENOMIC DNA]</scope>
    <source>
        <strain evidence="1 2">CR182</strain>
    </source>
</reference>
<organism evidence="1 2">
    <name type="scientific">Kinneretia aquatilis</name>
    <dbReference type="NCBI Taxonomy" id="2070761"/>
    <lineage>
        <taxon>Bacteria</taxon>
        <taxon>Pseudomonadati</taxon>
        <taxon>Pseudomonadota</taxon>
        <taxon>Betaproteobacteria</taxon>
        <taxon>Burkholderiales</taxon>
        <taxon>Sphaerotilaceae</taxon>
        <taxon>Roseateles</taxon>
    </lineage>
</organism>
<evidence type="ECO:0000313" key="1">
    <source>
        <dbReference type="EMBL" id="PND40415.1"/>
    </source>
</evidence>
<accession>A0A2N8L3Y5</accession>
<dbReference type="InterPro" id="IPR029045">
    <property type="entry name" value="ClpP/crotonase-like_dom_sf"/>
</dbReference>
<dbReference type="Gene3D" id="3.90.226.10">
    <property type="entry name" value="2-enoyl-CoA Hydratase, Chain A, domain 1"/>
    <property type="match status" value="2"/>
</dbReference>
<sequence length="333" mass="37257">MRITRLVGDGHTHLAYWDAEHHRYPIAFRSIEGELRVVRTTPAFRQLLGSKLVAVDGMAASKLQEQLAPVAQVVENTQSLRRQTANHANVAEVLYGLGVTRQPRQARFEFVDDVGKPQAALLTALRSDDYYEQLSATIAPDTVPLGRKVAEVSNRLWLSADPAQATAYLYFAQYPSFPEMERFAAKVQSYLRKHRIRKLIIDLRENGGGDFFVGLSFAHQMILVDELDWNGGIYALIGPTTFSAGMSNAAQFRQLFNATLVGEPTGANPVGYQDMDGFVLPHSKRRVNYSKRMYRFDAPSADGLQPDKFVPTTWADLRRGVDAALAWALADRR</sequence>
<protein>
    <submittedName>
        <fullName evidence="1">Uncharacterized protein</fullName>
    </submittedName>
</protein>
<name>A0A2N8L3Y5_9BURK</name>
<comment type="caution">
    <text evidence="1">The sequence shown here is derived from an EMBL/GenBank/DDBJ whole genome shotgun (WGS) entry which is preliminary data.</text>
</comment>
<gene>
    <name evidence="1" type="ORF">C1O66_03315</name>
</gene>
<proteinExistence type="predicted"/>
<keyword evidence="2" id="KW-1185">Reference proteome</keyword>